<name>A0AAV7N565_PLEWA</name>
<organism evidence="3 4">
    <name type="scientific">Pleurodeles waltl</name>
    <name type="common">Iberian ribbed newt</name>
    <dbReference type="NCBI Taxonomy" id="8319"/>
    <lineage>
        <taxon>Eukaryota</taxon>
        <taxon>Metazoa</taxon>
        <taxon>Chordata</taxon>
        <taxon>Craniata</taxon>
        <taxon>Vertebrata</taxon>
        <taxon>Euteleostomi</taxon>
        <taxon>Amphibia</taxon>
        <taxon>Batrachia</taxon>
        <taxon>Caudata</taxon>
        <taxon>Salamandroidea</taxon>
        <taxon>Salamandridae</taxon>
        <taxon>Pleurodelinae</taxon>
        <taxon>Pleurodeles</taxon>
    </lineage>
</organism>
<dbReference type="EMBL" id="JANPWB010000013">
    <property type="protein sequence ID" value="KAJ1109637.1"/>
    <property type="molecule type" value="Genomic_DNA"/>
</dbReference>
<dbReference type="PANTHER" id="PTHR21301:SF10">
    <property type="entry name" value="REVERSE TRANSCRIPTASE DOMAIN-CONTAINING PROTEIN"/>
    <property type="match status" value="1"/>
</dbReference>
<feature type="region of interest" description="Disordered" evidence="1">
    <location>
        <begin position="187"/>
        <end position="225"/>
    </location>
</feature>
<accession>A0AAV7N565</accession>
<dbReference type="AlphaFoldDB" id="A0AAV7N565"/>
<comment type="caution">
    <text evidence="3">The sequence shown here is derived from an EMBL/GenBank/DDBJ whole genome shotgun (WGS) entry which is preliminary data.</text>
</comment>
<evidence type="ECO:0000313" key="3">
    <source>
        <dbReference type="EMBL" id="KAJ1109637.1"/>
    </source>
</evidence>
<evidence type="ECO:0000256" key="1">
    <source>
        <dbReference type="SAM" id="MobiDB-lite"/>
    </source>
</evidence>
<sequence>MSDLQGLSFDDSMVQAILQTPSILGDESSGPSCGTKEDWTKLSALKKELIKTVLHGTIMTEYLRANISPNGLIVTNVPRIFLQDLQFRLDWSQISWKCTRDWLILIINTSKRLADSITIQISITEAAMKTTVQLAQFKSRLTEINTELNETKEYLTRQKINKLQKDTKRFNREKVYLYTKGDFQCEVPSDTSDDSDTPQRRARTPQYSSSSDDWSDDEGQRTNRNRYIPPLLCTMSFTPTPLKVKGSDRLWRRYIDDILVIWKGNEDQATAFTQWVNTLDTHLRFSSTISDKEVSFLDLRIILRDGYLHSSVFHKHTDRNSLLLYNSHHPKALRDNLPFGQFLRIRRNCSDKNDFRIQDNALCRKLGERNYPERNIRQAKKRASNIPRETLLTTNTRTQQSRLTCVTTFTPLSNRIKGIVRRLWPILTSAGETLECPLFAFKRTHNIKDLVVHTRPTTYLPVNGSK</sequence>
<feature type="domain" description="Helix-turn-helix" evidence="2">
    <location>
        <begin position="322"/>
        <end position="379"/>
    </location>
</feature>
<dbReference type="PANTHER" id="PTHR21301">
    <property type="entry name" value="REVERSE TRANSCRIPTASE"/>
    <property type="match status" value="1"/>
</dbReference>
<evidence type="ECO:0000313" key="4">
    <source>
        <dbReference type="Proteomes" id="UP001066276"/>
    </source>
</evidence>
<keyword evidence="4" id="KW-1185">Reference proteome</keyword>
<gene>
    <name evidence="3" type="ORF">NDU88_006997</name>
</gene>
<protein>
    <recommendedName>
        <fullName evidence="2">Helix-turn-helix domain-containing protein</fullName>
    </recommendedName>
</protein>
<dbReference type="InterPro" id="IPR058912">
    <property type="entry name" value="HTH_animal"/>
</dbReference>
<proteinExistence type="predicted"/>
<dbReference type="Proteomes" id="UP001066276">
    <property type="component" value="Chromosome 9"/>
</dbReference>
<reference evidence="3" key="1">
    <citation type="journal article" date="2022" name="bioRxiv">
        <title>Sequencing and chromosome-scale assembly of the giantPleurodeles waltlgenome.</title>
        <authorList>
            <person name="Brown T."/>
            <person name="Elewa A."/>
            <person name="Iarovenko S."/>
            <person name="Subramanian E."/>
            <person name="Araus A.J."/>
            <person name="Petzold A."/>
            <person name="Susuki M."/>
            <person name="Suzuki K.-i.T."/>
            <person name="Hayashi T."/>
            <person name="Toyoda A."/>
            <person name="Oliveira C."/>
            <person name="Osipova E."/>
            <person name="Leigh N.D."/>
            <person name="Simon A."/>
            <person name="Yun M.H."/>
        </authorList>
    </citation>
    <scope>NUCLEOTIDE SEQUENCE</scope>
    <source>
        <strain evidence="3">20211129_DDA</strain>
        <tissue evidence="3">Liver</tissue>
    </source>
</reference>
<evidence type="ECO:0000259" key="2">
    <source>
        <dbReference type="Pfam" id="PF26215"/>
    </source>
</evidence>
<dbReference type="Pfam" id="PF26215">
    <property type="entry name" value="HTH_animal"/>
    <property type="match status" value="1"/>
</dbReference>